<feature type="region of interest" description="Disordered" evidence="6">
    <location>
        <begin position="347"/>
        <end position="369"/>
    </location>
</feature>
<dbReference type="GO" id="GO:0071765">
    <property type="term" value="P:nuclear inner membrane organization"/>
    <property type="evidence" value="ECO:0007669"/>
    <property type="project" value="InterPro"/>
</dbReference>
<evidence type="ECO:0000256" key="7">
    <source>
        <dbReference type="SAM" id="Phobius"/>
    </source>
</evidence>
<dbReference type="Proteomes" id="UP001152607">
    <property type="component" value="Unassembled WGS sequence"/>
</dbReference>
<feature type="compositionally biased region" description="Polar residues" evidence="6">
    <location>
        <begin position="470"/>
        <end position="482"/>
    </location>
</feature>
<feature type="transmembrane region" description="Helical" evidence="7">
    <location>
        <begin position="174"/>
        <end position="196"/>
    </location>
</feature>
<dbReference type="AlphaFoldDB" id="A0A9W4XN54"/>
<accession>A0A9W4XN54</accession>
<dbReference type="OrthoDB" id="5966927at2759"/>
<dbReference type="PANTHER" id="PTHR28538:SF1">
    <property type="entry name" value="INTEGRAL INNER NUCLEAR MEMBRANE PROTEIN IMA1"/>
    <property type="match status" value="1"/>
</dbReference>
<organism evidence="9 10">
    <name type="scientific">Periconia digitata</name>
    <dbReference type="NCBI Taxonomy" id="1303443"/>
    <lineage>
        <taxon>Eukaryota</taxon>
        <taxon>Fungi</taxon>
        <taxon>Dikarya</taxon>
        <taxon>Ascomycota</taxon>
        <taxon>Pezizomycotina</taxon>
        <taxon>Dothideomycetes</taxon>
        <taxon>Pleosporomycetidae</taxon>
        <taxon>Pleosporales</taxon>
        <taxon>Massarineae</taxon>
        <taxon>Periconiaceae</taxon>
        <taxon>Periconia</taxon>
    </lineage>
</organism>
<evidence type="ECO:0000256" key="5">
    <source>
        <dbReference type="ARBA" id="ARBA00023242"/>
    </source>
</evidence>
<dbReference type="InterPro" id="IPR018617">
    <property type="entry name" value="Ima1_N"/>
</dbReference>
<dbReference type="EMBL" id="CAOQHR010000008">
    <property type="protein sequence ID" value="CAI6338074.1"/>
    <property type="molecule type" value="Genomic_DNA"/>
</dbReference>
<sequence>MPRLLRRNLRCHYCNAVSRNPQPGEIPRQWRCPSCESVNFLDERGNIADPPTEATRMHHSSRLQYARSPSPSAYQSAESPFCETCHRNQFLLRETLAEYIPDEDDPQYAKYLASADTYRAELEERYPQVCDNCIGPVQDRIRAAGYAAKADNLKRRLVESKKYRSKESTARQRFTLAVIAIAQWAYVLSVFAGLLWHAMGMAVLPEHAPLAFDWTMCAKQALSLRRINELCVNSFEVLDILKYALLADLLTVWWNPKLRQKTNYPGGRMHNLFLVWGLRIITLVTRYLSYISLRNVEENTADWYRCTHAIFFAILLCATLAAWNFVRISHQSTRSLLQPLDAHLPSLSSPKAERSRPKTPRSSRPITSSFDTMAESFTSSFMGGPSSAYPPSPTLTDETSTTEDSEWTATPYSNLDSTARKPSFGEMAMDWTPTRRRFGSETPTIIPHSFPRHQQQPQQQPPPPSPTPQNRNYQQHSLFSQPDPNPFRHRIPAAPPRSLGPSNRSTRWNLRPLSSSTTPQNPFQPSSRNQLFGSTDDVGVDTTDPPDWSVPKNVKREDELFAKPQFKYDGYALGHENKDTGLEQGFNDLFSK</sequence>
<evidence type="ECO:0000256" key="2">
    <source>
        <dbReference type="ARBA" id="ARBA00022692"/>
    </source>
</evidence>
<feature type="compositionally biased region" description="Polar residues" evidence="6">
    <location>
        <begin position="500"/>
        <end position="533"/>
    </location>
</feature>
<evidence type="ECO:0000259" key="8">
    <source>
        <dbReference type="Pfam" id="PF09779"/>
    </source>
</evidence>
<keyword evidence="10" id="KW-1185">Reference proteome</keyword>
<dbReference type="GO" id="GO:0034506">
    <property type="term" value="C:chromosome, centromeric core domain"/>
    <property type="evidence" value="ECO:0007669"/>
    <property type="project" value="TreeGrafter"/>
</dbReference>
<feature type="compositionally biased region" description="Low complexity" evidence="6">
    <location>
        <begin position="360"/>
        <end position="369"/>
    </location>
</feature>
<feature type="transmembrane region" description="Helical" evidence="7">
    <location>
        <begin position="270"/>
        <end position="288"/>
    </location>
</feature>
<protein>
    <recommendedName>
        <fullName evidence="8">Ima1 N-terminal domain-containing protein</fullName>
    </recommendedName>
</protein>
<keyword evidence="3 7" id="KW-1133">Transmembrane helix</keyword>
<reference evidence="9" key="1">
    <citation type="submission" date="2023-01" db="EMBL/GenBank/DDBJ databases">
        <authorList>
            <person name="Van Ghelder C."/>
            <person name="Rancurel C."/>
        </authorList>
    </citation>
    <scope>NUCLEOTIDE SEQUENCE</scope>
    <source>
        <strain evidence="9">CNCM I-4278</strain>
    </source>
</reference>
<dbReference type="GO" id="GO:0044732">
    <property type="term" value="C:mitotic spindle pole body"/>
    <property type="evidence" value="ECO:0007669"/>
    <property type="project" value="TreeGrafter"/>
</dbReference>
<proteinExistence type="predicted"/>
<gene>
    <name evidence="9" type="ORF">PDIGIT_LOCUS11196</name>
</gene>
<feature type="compositionally biased region" description="Low complexity" evidence="6">
    <location>
        <begin position="535"/>
        <end position="547"/>
    </location>
</feature>
<dbReference type="PANTHER" id="PTHR28538">
    <property type="entry name" value="INTEGRAL INNER NUCLEAR MEMBRANE PROTEIN IMA1"/>
    <property type="match status" value="1"/>
</dbReference>
<name>A0A9W4XN54_9PLEO</name>
<evidence type="ECO:0000256" key="1">
    <source>
        <dbReference type="ARBA" id="ARBA00004473"/>
    </source>
</evidence>
<dbReference type="InterPro" id="IPR042321">
    <property type="entry name" value="Ima1"/>
</dbReference>
<keyword evidence="5" id="KW-0539">Nucleus</keyword>
<feature type="domain" description="Ima1 N-terminal" evidence="8">
    <location>
        <begin position="9"/>
        <end position="133"/>
    </location>
</feature>
<comment type="caution">
    <text evidence="9">The sequence shown here is derived from an EMBL/GenBank/DDBJ whole genome shotgun (WGS) entry which is preliminary data.</text>
</comment>
<keyword evidence="4 7" id="KW-0472">Membrane</keyword>
<keyword evidence="2 7" id="KW-0812">Transmembrane</keyword>
<dbReference type="GO" id="GO:0034992">
    <property type="term" value="C:microtubule organizing center attachment site"/>
    <property type="evidence" value="ECO:0007669"/>
    <property type="project" value="TreeGrafter"/>
</dbReference>
<feature type="region of interest" description="Disordered" evidence="6">
    <location>
        <begin position="381"/>
        <end position="556"/>
    </location>
</feature>
<evidence type="ECO:0000256" key="4">
    <source>
        <dbReference type="ARBA" id="ARBA00023136"/>
    </source>
</evidence>
<feature type="transmembrane region" description="Helical" evidence="7">
    <location>
        <begin position="308"/>
        <end position="326"/>
    </location>
</feature>
<comment type="subcellular location">
    <subcellularLocation>
        <location evidence="1">Nucleus inner membrane</location>
        <topology evidence="1">Multi-pass membrane protein</topology>
    </subcellularLocation>
</comment>
<dbReference type="Pfam" id="PF09779">
    <property type="entry name" value="Ima1_N"/>
    <property type="match status" value="1"/>
</dbReference>
<evidence type="ECO:0000313" key="10">
    <source>
        <dbReference type="Proteomes" id="UP001152607"/>
    </source>
</evidence>
<evidence type="ECO:0000256" key="3">
    <source>
        <dbReference type="ARBA" id="ARBA00022989"/>
    </source>
</evidence>
<evidence type="ECO:0000313" key="9">
    <source>
        <dbReference type="EMBL" id="CAI6338074.1"/>
    </source>
</evidence>
<evidence type="ECO:0000256" key="6">
    <source>
        <dbReference type="SAM" id="MobiDB-lite"/>
    </source>
</evidence>
<dbReference type="GO" id="GO:0005637">
    <property type="term" value="C:nuclear inner membrane"/>
    <property type="evidence" value="ECO:0007669"/>
    <property type="project" value="UniProtKB-SubCell"/>
</dbReference>